<dbReference type="EMBL" id="DXHS01000016">
    <property type="protein sequence ID" value="HIW01902.1"/>
    <property type="molecule type" value="Genomic_DNA"/>
</dbReference>
<dbReference type="InterPro" id="IPR058240">
    <property type="entry name" value="rSAM_sf"/>
</dbReference>
<dbReference type="PANTHER" id="PTHR13932:SF5">
    <property type="entry name" value="RADICAL S-ADENOSYL METHIONINE DOMAIN-CONTAINING PROTEIN 1, MITOCHONDRIAL"/>
    <property type="match status" value="1"/>
</dbReference>
<comment type="similarity">
    <text evidence="1">Belongs to the anaerobic coproporphyrinogen-III oxidase family. HemW subfamily.</text>
</comment>
<reference evidence="5" key="2">
    <citation type="submission" date="2021-04" db="EMBL/GenBank/DDBJ databases">
        <authorList>
            <person name="Gilroy R."/>
        </authorList>
    </citation>
    <scope>NUCLEOTIDE SEQUENCE</scope>
    <source>
        <strain evidence="5">12435</strain>
    </source>
</reference>
<dbReference type="GO" id="GO:0005737">
    <property type="term" value="C:cytoplasm"/>
    <property type="evidence" value="ECO:0007669"/>
    <property type="project" value="UniProtKB-SubCell"/>
</dbReference>
<dbReference type="CDD" id="cd01335">
    <property type="entry name" value="Radical_SAM"/>
    <property type="match status" value="1"/>
</dbReference>
<keyword evidence="3" id="KW-0411">Iron-sulfur</keyword>
<dbReference type="InterPro" id="IPR006638">
    <property type="entry name" value="Elp3/MiaA/NifB-like_rSAM"/>
</dbReference>
<comment type="function">
    <text evidence="3">Probably acts as a heme chaperone, transferring heme to an unknown acceptor. Binds one molecule of heme per monomer, possibly covalently. Binds 1 [4Fe-4S] cluster. The cluster is coordinated with 3 cysteines and an exchangeable S-adenosyl-L-methionine.</text>
</comment>
<comment type="subcellular location">
    <subcellularLocation>
        <location evidence="3">Cytoplasm</location>
    </subcellularLocation>
</comment>
<dbReference type="PANTHER" id="PTHR13932">
    <property type="entry name" value="COPROPORPHYRINIGEN III OXIDASE"/>
    <property type="match status" value="1"/>
</dbReference>
<dbReference type="SFLD" id="SFLDG01065">
    <property type="entry name" value="anaerobic_coproporphyrinogen-I"/>
    <property type="match status" value="1"/>
</dbReference>
<dbReference type="SFLD" id="SFLDF00562">
    <property type="entry name" value="HemN-like__clustered_with_heat"/>
    <property type="match status" value="1"/>
</dbReference>
<feature type="domain" description="Radical SAM core" evidence="4">
    <location>
        <begin position="1"/>
        <end position="233"/>
    </location>
</feature>
<organism evidence="5 6">
    <name type="scientific">Candidatus Protoclostridium stercorigallinarum</name>
    <dbReference type="NCBI Taxonomy" id="2838741"/>
    <lineage>
        <taxon>Bacteria</taxon>
        <taxon>Bacillati</taxon>
        <taxon>Bacillota</taxon>
        <taxon>Clostridia</taxon>
        <taxon>Candidatus Protoclostridium</taxon>
    </lineage>
</organism>
<dbReference type="GO" id="GO:0006779">
    <property type="term" value="P:porphyrin-containing compound biosynthetic process"/>
    <property type="evidence" value="ECO:0007669"/>
    <property type="project" value="InterPro"/>
</dbReference>
<comment type="caution">
    <text evidence="5">The sequence shown here is derived from an EMBL/GenBank/DDBJ whole genome shotgun (WGS) entry which is preliminary data.</text>
</comment>
<dbReference type="SFLD" id="SFLDG01082">
    <property type="entry name" value="B12-binding_domain_containing"/>
    <property type="match status" value="1"/>
</dbReference>
<evidence type="ECO:0000256" key="2">
    <source>
        <dbReference type="ARBA" id="ARBA00017228"/>
    </source>
</evidence>
<dbReference type="AlphaFoldDB" id="A0A9D1PY31"/>
<sequence length="312" mass="34612">MKDLGIYIHVPFCNARCTYCDFVSSVSSDDVKADYFTRLMRDIVLFSERKFAEGYTVTSIYFGGGTPSCVNAAHISAVLEELSGRFAFSSDAEITIEANPESLTEDKAAIYAAAGINRVSMGLQSATDSLLAKIGRLHSRSDFLKAADIAQKYFSNVSADIMLALPDQTERDVSEAVELLTERKFGHVSVYSLKVEERTPLAASGYAPDEDFAADLYSLARGMLTGRGYRGYEVSNFALPGRECRHNMRYWTRGEYIGFGASAHSFFRNERFAVTNDIRAYINGEGITERRYIDPHGDEAAEETLMLALRTS</sequence>
<keyword evidence="3" id="KW-0479">Metal-binding</keyword>
<keyword evidence="3" id="KW-0408">Iron</keyword>
<dbReference type="InterPro" id="IPR004559">
    <property type="entry name" value="HemW-like"/>
</dbReference>
<dbReference type="GO" id="GO:0051539">
    <property type="term" value="F:4 iron, 4 sulfur cluster binding"/>
    <property type="evidence" value="ECO:0007669"/>
    <property type="project" value="UniProtKB-UniRule"/>
</dbReference>
<keyword evidence="3" id="KW-0963">Cytoplasm</keyword>
<keyword evidence="3" id="KW-0004">4Fe-4S</keyword>
<dbReference type="Pfam" id="PF04055">
    <property type="entry name" value="Radical_SAM"/>
    <property type="match status" value="1"/>
</dbReference>
<dbReference type="SFLD" id="SFLDS00029">
    <property type="entry name" value="Radical_SAM"/>
    <property type="match status" value="1"/>
</dbReference>
<evidence type="ECO:0000313" key="5">
    <source>
        <dbReference type="EMBL" id="HIW01902.1"/>
    </source>
</evidence>
<dbReference type="InterPro" id="IPR034505">
    <property type="entry name" value="Coproporphyrinogen-III_oxidase"/>
</dbReference>
<keyword evidence="3" id="KW-0143">Chaperone</keyword>
<gene>
    <name evidence="5" type="primary">hemW</name>
    <name evidence="5" type="ORF">H9892_00965</name>
</gene>
<dbReference type="SUPFAM" id="SSF102114">
    <property type="entry name" value="Radical SAM enzymes"/>
    <property type="match status" value="1"/>
</dbReference>
<evidence type="ECO:0000256" key="1">
    <source>
        <dbReference type="ARBA" id="ARBA00006100"/>
    </source>
</evidence>
<keyword evidence="3" id="KW-0349">Heme</keyword>
<dbReference type="PROSITE" id="PS51918">
    <property type="entry name" value="RADICAL_SAM"/>
    <property type="match status" value="1"/>
</dbReference>
<name>A0A9D1PY31_9FIRM</name>
<evidence type="ECO:0000313" key="6">
    <source>
        <dbReference type="Proteomes" id="UP000823990"/>
    </source>
</evidence>
<dbReference type="SMART" id="SM00729">
    <property type="entry name" value="Elp3"/>
    <property type="match status" value="1"/>
</dbReference>
<protein>
    <recommendedName>
        <fullName evidence="2 3">Heme chaperone HemW</fullName>
    </recommendedName>
</protein>
<dbReference type="NCBIfam" id="TIGR00539">
    <property type="entry name" value="hemN_rel"/>
    <property type="match status" value="1"/>
</dbReference>
<keyword evidence="3" id="KW-0949">S-adenosyl-L-methionine</keyword>
<reference evidence="5" key="1">
    <citation type="journal article" date="2021" name="PeerJ">
        <title>Extensive microbial diversity within the chicken gut microbiome revealed by metagenomics and culture.</title>
        <authorList>
            <person name="Gilroy R."/>
            <person name="Ravi A."/>
            <person name="Getino M."/>
            <person name="Pursley I."/>
            <person name="Horton D.L."/>
            <person name="Alikhan N.F."/>
            <person name="Baker D."/>
            <person name="Gharbi K."/>
            <person name="Hall N."/>
            <person name="Watson M."/>
            <person name="Adriaenssens E.M."/>
            <person name="Foster-Nyarko E."/>
            <person name="Jarju S."/>
            <person name="Secka A."/>
            <person name="Antonio M."/>
            <person name="Oren A."/>
            <person name="Chaudhuri R.R."/>
            <person name="La Ragione R."/>
            <person name="Hildebrand F."/>
            <person name="Pallen M.J."/>
        </authorList>
    </citation>
    <scope>NUCLEOTIDE SEQUENCE</scope>
    <source>
        <strain evidence="5">12435</strain>
    </source>
</reference>
<dbReference type="InterPro" id="IPR023404">
    <property type="entry name" value="rSAM_horseshoe"/>
</dbReference>
<dbReference type="Gene3D" id="3.80.30.20">
    <property type="entry name" value="tm_1862 like domain"/>
    <property type="match status" value="1"/>
</dbReference>
<evidence type="ECO:0000256" key="3">
    <source>
        <dbReference type="RuleBase" id="RU364116"/>
    </source>
</evidence>
<dbReference type="GO" id="GO:0046872">
    <property type="term" value="F:metal ion binding"/>
    <property type="evidence" value="ECO:0007669"/>
    <property type="project" value="UniProtKB-UniRule"/>
</dbReference>
<dbReference type="GO" id="GO:0004109">
    <property type="term" value="F:coproporphyrinogen oxidase activity"/>
    <property type="evidence" value="ECO:0007669"/>
    <property type="project" value="InterPro"/>
</dbReference>
<evidence type="ECO:0000259" key="4">
    <source>
        <dbReference type="PROSITE" id="PS51918"/>
    </source>
</evidence>
<proteinExistence type="inferred from homology"/>
<feature type="non-terminal residue" evidence="5">
    <location>
        <position position="312"/>
    </location>
</feature>
<dbReference type="Proteomes" id="UP000823990">
    <property type="component" value="Unassembled WGS sequence"/>
</dbReference>
<accession>A0A9D1PY31</accession>
<dbReference type="InterPro" id="IPR007197">
    <property type="entry name" value="rSAM"/>
</dbReference>